<name>A0A915L0J8_ROMCU</name>
<dbReference type="AlphaFoldDB" id="A0A915L0J8"/>
<reference evidence="2" key="1">
    <citation type="submission" date="2022-11" db="UniProtKB">
        <authorList>
            <consortium name="WormBaseParasite"/>
        </authorList>
    </citation>
    <scope>IDENTIFICATION</scope>
</reference>
<evidence type="ECO:0000313" key="1">
    <source>
        <dbReference type="Proteomes" id="UP000887565"/>
    </source>
</evidence>
<evidence type="ECO:0000313" key="2">
    <source>
        <dbReference type="WBParaSite" id="nRc.2.0.1.t44704-RA"/>
    </source>
</evidence>
<proteinExistence type="predicted"/>
<organism evidence="1 2">
    <name type="scientific">Romanomermis culicivorax</name>
    <name type="common">Nematode worm</name>
    <dbReference type="NCBI Taxonomy" id="13658"/>
    <lineage>
        <taxon>Eukaryota</taxon>
        <taxon>Metazoa</taxon>
        <taxon>Ecdysozoa</taxon>
        <taxon>Nematoda</taxon>
        <taxon>Enoplea</taxon>
        <taxon>Dorylaimia</taxon>
        <taxon>Mermithida</taxon>
        <taxon>Mermithoidea</taxon>
        <taxon>Mermithidae</taxon>
        <taxon>Romanomermis</taxon>
    </lineage>
</organism>
<dbReference type="WBParaSite" id="nRc.2.0.1.t44704-RA">
    <property type="protein sequence ID" value="nRc.2.0.1.t44704-RA"/>
    <property type="gene ID" value="nRc.2.0.1.g44704"/>
</dbReference>
<accession>A0A915L0J8</accession>
<keyword evidence="1" id="KW-1185">Reference proteome</keyword>
<protein>
    <submittedName>
        <fullName evidence="2">Uncharacterized protein</fullName>
    </submittedName>
</protein>
<sequence>MSSPINTSVPILEFRVFLWANSDRRGKFSIFSIFRAIFGGFSTPHVHESAISMRRTMIIIALYIGCKFIGFLREVKLYLCAKP</sequence>
<dbReference type="Proteomes" id="UP000887565">
    <property type="component" value="Unplaced"/>
</dbReference>